<gene>
    <name evidence="1" type="ORF">FHX75_11613</name>
</gene>
<comment type="caution">
    <text evidence="1">The sequence shown here is derived from an EMBL/GenBank/DDBJ whole genome shotgun (WGS) entry which is preliminary data.</text>
</comment>
<sequence>MPAVTLIEFYEKFPETDLERKAIAREWVPRLTEAWFSHELPAPNIFHVLVHRPGEVTADSAHAVHVIDQATAEARESGTVAVAISLTDFIKGFESIEAWRIRRNPRP</sequence>
<dbReference type="EMBL" id="VIXA01000001">
    <property type="protein sequence ID" value="TWG27475.1"/>
    <property type="molecule type" value="Genomic_DNA"/>
</dbReference>
<dbReference type="Proteomes" id="UP000319927">
    <property type="component" value="Unassembled WGS sequence"/>
</dbReference>
<keyword evidence="2" id="KW-1185">Reference proteome</keyword>
<evidence type="ECO:0000313" key="2">
    <source>
        <dbReference type="Proteomes" id="UP000319927"/>
    </source>
</evidence>
<reference evidence="1 2" key="1">
    <citation type="submission" date="2019-06" db="EMBL/GenBank/DDBJ databases">
        <title>Sequencing the genomes of 1000 actinobacteria strains.</title>
        <authorList>
            <person name="Klenk H.-P."/>
        </authorList>
    </citation>
    <scope>NUCLEOTIDE SEQUENCE [LARGE SCALE GENOMIC DNA]</scope>
    <source>
        <strain evidence="1 2">DSM 102131</strain>
    </source>
</reference>
<name>A0A561WUE6_9ACTN</name>
<protein>
    <submittedName>
        <fullName evidence="1">Uncharacterized protein</fullName>
    </submittedName>
</protein>
<dbReference type="AlphaFoldDB" id="A0A561WUE6"/>
<dbReference type="RefSeq" id="WP_154936566.1">
    <property type="nucleotide sequence ID" value="NZ_VIXA01000001.1"/>
</dbReference>
<proteinExistence type="predicted"/>
<accession>A0A561WUE6</accession>
<organism evidence="1 2">
    <name type="scientific">Micromonospora palomenae</name>
    <dbReference type="NCBI Taxonomy" id="1461247"/>
    <lineage>
        <taxon>Bacteria</taxon>
        <taxon>Bacillati</taxon>
        <taxon>Actinomycetota</taxon>
        <taxon>Actinomycetes</taxon>
        <taxon>Micromonosporales</taxon>
        <taxon>Micromonosporaceae</taxon>
        <taxon>Micromonospora</taxon>
    </lineage>
</organism>
<evidence type="ECO:0000313" key="1">
    <source>
        <dbReference type="EMBL" id="TWG27475.1"/>
    </source>
</evidence>